<evidence type="ECO:0000313" key="2">
    <source>
        <dbReference type="Proteomes" id="UP000484015"/>
    </source>
</evidence>
<comment type="caution">
    <text evidence="1">The sequence shown here is derived from an EMBL/GenBank/DDBJ whole genome shotgun (WGS) entry which is preliminary data.</text>
</comment>
<dbReference type="OrthoDB" id="7056260at2"/>
<gene>
    <name evidence="1" type="ORF">GM668_13640</name>
</gene>
<dbReference type="Proteomes" id="UP000484015">
    <property type="component" value="Unassembled WGS sequence"/>
</dbReference>
<name>A0A6L6Q1K7_9BURK</name>
<evidence type="ECO:0000313" key="1">
    <source>
        <dbReference type="EMBL" id="MTW03128.1"/>
    </source>
</evidence>
<dbReference type="EMBL" id="WNLA01000008">
    <property type="protein sequence ID" value="MTW03128.1"/>
    <property type="molecule type" value="Genomic_DNA"/>
</dbReference>
<proteinExistence type="predicted"/>
<keyword evidence="2" id="KW-1185">Reference proteome</keyword>
<protein>
    <recommendedName>
        <fullName evidence="3">Flagellar hook-length control protein FliK</fullName>
    </recommendedName>
</protein>
<reference evidence="1 2" key="1">
    <citation type="submission" date="2019-11" db="EMBL/GenBank/DDBJ databases">
        <title>Type strains purchased from KCTC, JCM and DSMZ.</title>
        <authorList>
            <person name="Lu H."/>
        </authorList>
    </citation>
    <scope>NUCLEOTIDE SEQUENCE [LARGE SCALE GENOMIC DNA]</scope>
    <source>
        <strain evidence="1 2">KCTC 42409</strain>
    </source>
</reference>
<dbReference type="RefSeq" id="WP_155439521.1">
    <property type="nucleotide sequence ID" value="NZ_WNLA01000008.1"/>
</dbReference>
<evidence type="ECO:0008006" key="3">
    <source>
        <dbReference type="Google" id="ProtNLM"/>
    </source>
</evidence>
<sequence length="315" mass="34446">MAIDRLTPPAATLTVPERIVREQPGQVQVIPPVNTVPGEEASFSLPPGLPAAVGAVVDAPDAMLSHAGLNTLANVLHAQAANMADPAALRPDQLQMSRQLVWQQPDANTMAQSWAVMVRTYGDQRAALMDQANGRRLPSGIFMTDQAQNAVRDGRATPQLVSELESWRFAVYAWGAEKLVLRVVSRDPGLPDEPRRKRARIAIRLELTLPDIGKVLVQMEPAGDGIVLEIGANQNAAMEYMREMLPQLAAIISRNGLTLVRCHLMRELAPVREEYNNPTRVQTAMLTQSVFKSMAEVAVLLSQPQQPKDLFSESA</sequence>
<dbReference type="AlphaFoldDB" id="A0A6L6Q1K7"/>
<accession>A0A6L6Q1K7</accession>
<organism evidence="1 2">
    <name type="scientific">Pseudoduganella ginsengisoli</name>
    <dbReference type="NCBI Taxonomy" id="1462440"/>
    <lineage>
        <taxon>Bacteria</taxon>
        <taxon>Pseudomonadati</taxon>
        <taxon>Pseudomonadota</taxon>
        <taxon>Betaproteobacteria</taxon>
        <taxon>Burkholderiales</taxon>
        <taxon>Oxalobacteraceae</taxon>
        <taxon>Telluria group</taxon>
        <taxon>Pseudoduganella</taxon>
    </lineage>
</organism>